<organism evidence="1 2">
    <name type="scientific">Erwinia amylovora NBRC 12687 = CFBP 1232</name>
    <dbReference type="NCBI Taxonomy" id="1219359"/>
    <lineage>
        <taxon>Bacteria</taxon>
        <taxon>Pseudomonadati</taxon>
        <taxon>Pseudomonadota</taxon>
        <taxon>Gammaproteobacteria</taxon>
        <taxon>Enterobacterales</taxon>
        <taxon>Erwiniaceae</taxon>
        <taxon>Erwinia</taxon>
    </lineage>
</organism>
<sequence length="108" mass="12111">MNLPELSDDAIIDVAREGGFTFIPKLAQPRRFMLAQLSAVQKARVCEIVRNALRLGEPEDQQATLGRGDQRYFRIQISYATRQSAGAIVLLIPEQLAPTELESLWRDG</sequence>
<dbReference type="GeneID" id="97606762"/>
<evidence type="ECO:0000313" key="1">
    <source>
        <dbReference type="EMBL" id="CCO94582.1"/>
    </source>
</evidence>
<dbReference type="Proteomes" id="UP000013111">
    <property type="component" value="Unassembled WGS sequence"/>
</dbReference>
<name>A0A830ZUS5_ERWAM</name>
<proteinExistence type="predicted"/>
<dbReference type="RefSeq" id="WP_004159097.1">
    <property type="nucleotide sequence ID" value="NZ_BAYW01000012.1"/>
</dbReference>
<dbReference type="EMBL" id="CAPB01000033">
    <property type="protein sequence ID" value="CCO94582.1"/>
    <property type="molecule type" value="Genomic_DNA"/>
</dbReference>
<reference evidence="1 2" key="2">
    <citation type="submission" date="2013-04" db="EMBL/GenBank/DDBJ databases">
        <title>Comparative genomics of 12 strains of Erwinia amylovora identifies a pan-genome with a large conserved core and provides insights into host specificity.</title>
        <authorList>
            <person name="Mann R.A."/>
            <person name="Smits T.H.M."/>
            <person name="Buehlmann A."/>
            <person name="Blom J."/>
            <person name="Goesmann A."/>
            <person name="Frey J.E."/>
            <person name="Plummer K.M."/>
            <person name="Beer S.V."/>
            <person name="Luck J."/>
            <person name="Duffy B."/>
            <person name="Rodoni B."/>
        </authorList>
    </citation>
    <scope>NUCLEOTIDE SEQUENCE [LARGE SCALE GENOMIC DNA]</scope>
    <source>
        <strain evidence="2">CFBP 1232</strain>
    </source>
</reference>
<dbReference type="Pfam" id="PF20242">
    <property type="entry name" value="Emfourin"/>
    <property type="match status" value="1"/>
</dbReference>
<comment type="caution">
    <text evidence="1">The sequence shown here is derived from an EMBL/GenBank/DDBJ whole genome shotgun (WGS) entry which is preliminary data.</text>
</comment>
<dbReference type="AlphaFoldDB" id="A0A830ZUS5"/>
<protein>
    <submittedName>
        <fullName evidence="1">Uncharacterized protein</fullName>
    </submittedName>
</protein>
<evidence type="ECO:0000313" key="2">
    <source>
        <dbReference type="Proteomes" id="UP000013111"/>
    </source>
</evidence>
<dbReference type="InterPro" id="IPR049457">
    <property type="entry name" value="Emfourin"/>
</dbReference>
<reference evidence="1 2" key="1">
    <citation type="submission" date="2012-11" db="EMBL/GenBank/DDBJ databases">
        <authorList>
            <person name="Linke B."/>
        </authorList>
    </citation>
    <scope>NUCLEOTIDE SEQUENCE [LARGE SCALE GENOMIC DNA]</scope>
    <source>
        <strain evidence="2">CFBP 1232</strain>
    </source>
</reference>
<gene>
    <name evidence="1" type="ORF">BN437_2672</name>
</gene>
<accession>A0A830ZUS5</accession>